<organism evidence="1 2">
    <name type="scientific">Candidatus Magnetobacterium bavaricum</name>
    <dbReference type="NCBI Taxonomy" id="29290"/>
    <lineage>
        <taxon>Bacteria</taxon>
        <taxon>Pseudomonadati</taxon>
        <taxon>Nitrospirota</taxon>
        <taxon>Thermodesulfovibrionia</taxon>
        <taxon>Thermodesulfovibrionales</taxon>
        <taxon>Candidatus Magnetobacteriaceae</taxon>
        <taxon>Candidatus Magnetobacterium</taxon>
    </lineage>
</organism>
<protein>
    <submittedName>
        <fullName evidence="1">Uncharacterized protein</fullName>
    </submittedName>
</protein>
<sequence>MSRKFGFYTREFSEFWNNRISETKETPVVITGIGFDPRSLHTAQILSHHSHKVKIVPIEFSVETDSNSDTDLEKAINKNRELASEYNN</sequence>
<comment type="caution">
    <text evidence="1">The sequence shown here is derived from an EMBL/GenBank/DDBJ whole genome shotgun (WGS) entry which is preliminary data.</text>
</comment>
<proteinExistence type="predicted"/>
<dbReference type="EMBL" id="LACI01001499">
    <property type="protein sequence ID" value="KJU84366.1"/>
    <property type="molecule type" value="Genomic_DNA"/>
</dbReference>
<name>A0A0F3GR49_9BACT</name>
<keyword evidence="2" id="KW-1185">Reference proteome</keyword>
<gene>
    <name evidence="1" type="ORF">MBAV_003439</name>
</gene>
<evidence type="ECO:0000313" key="2">
    <source>
        <dbReference type="Proteomes" id="UP000033423"/>
    </source>
</evidence>
<dbReference type="Proteomes" id="UP000033423">
    <property type="component" value="Unassembled WGS sequence"/>
</dbReference>
<dbReference type="AlphaFoldDB" id="A0A0F3GR49"/>
<feature type="non-terminal residue" evidence="1">
    <location>
        <position position="88"/>
    </location>
</feature>
<evidence type="ECO:0000313" key="1">
    <source>
        <dbReference type="EMBL" id="KJU84366.1"/>
    </source>
</evidence>
<reference evidence="1 2" key="1">
    <citation type="submission" date="2015-02" db="EMBL/GenBank/DDBJ databases">
        <title>Single-cell genomics of uncultivated deep-branching MTB reveals a conserved set of magnetosome genes.</title>
        <authorList>
            <person name="Kolinko S."/>
            <person name="Richter M."/>
            <person name="Glockner F.O."/>
            <person name="Brachmann A."/>
            <person name="Schuler D."/>
        </authorList>
    </citation>
    <scope>NUCLEOTIDE SEQUENCE [LARGE SCALE GENOMIC DNA]</scope>
    <source>
        <strain evidence="1">TM-1</strain>
    </source>
</reference>
<accession>A0A0F3GR49</accession>